<evidence type="ECO:0000313" key="1">
    <source>
        <dbReference type="EMBL" id="TDR30355.1"/>
    </source>
</evidence>
<dbReference type="OrthoDB" id="6174642at2"/>
<accession>A0A4V3DJK0</accession>
<sequence>MSTASQLSLNSTITVEGYAAATHNVADANGFKINLTKVQPVVKGVPQGDYPAVGMVLGNGQVRIRATIDSKDSEYGFDEVWIYDGNSDVVFCKVKRSDGGILDYVSPYKSSVINYTIRFTTLPAGTVTIVADSGQSLALAALDAHIENEQPHPNAPYAQYDTVGINANLLTNGGMDIWQENTNFNIAKLTLPYTADCYVVHGGRANDTGGINVVMARWPASPSHNGAAVRGIDDALPRGVDRFMACYRGGAGLVSIQNRSLQNYYTYAGRRVVFSLYARIAGYNGQAFNVTEHLPEEGPTLPCVLGVQRVVSSTGTGSVSKNAEITPYWKRIYVVLDIPAPDEGNNPLTIPKERSYAEMFFQVQSAASIEVHTTAWKVEDCVYPHDFPIERIKPSPWLPKPFSIELMECQRYYCKSYPTYVPVGTPYPDQFQASGFKRTLNDINDQMINTTSTQFPIEMISKPAITIYNTVTGAVNNACLVSSAATPNYNVAGMEWGTKGIHSIAFTGYNSNVALEYHYAANARL</sequence>
<dbReference type="AlphaFoldDB" id="A0A4V3DJK0"/>
<protein>
    <submittedName>
        <fullName evidence="1">Uncharacterized protein</fullName>
    </submittedName>
</protein>
<dbReference type="EMBL" id="SNZE01000022">
    <property type="protein sequence ID" value="TDR30355.1"/>
    <property type="molecule type" value="Genomic_DNA"/>
</dbReference>
<evidence type="ECO:0000313" key="2">
    <source>
        <dbReference type="Proteomes" id="UP000294480"/>
    </source>
</evidence>
<keyword evidence="2" id="KW-1185">Reference proteome</keyword>
<dbReference type="RefSeq" id="WP_133621244.1">
    <property type="nucleotide sequence ID" value="NZ_SNZE01000022.1"/>
</dbReference>
<reference evidence="1 2" key="1">
    <citation type="submission" date="2019-03" db="EMBL/GenBank/DDBJ databases">
        <title>Genomic Encyclopedia of Type Strains, Phase IV (KMG-IV): sequencing the most valuable type-strain genomes for metagenomic binning, comparative biology and taxonomic classification.</title>
        <authorList>
            <person name="Goeker M."/>
        </authorList>
    </citation>
    <scope>NUCLEOTIDE SEQUENCE [LARGE SCALE GENOMIC DNA]</scope>
    <source>
        <strain evidence="1 2">DSM 102852</strain>
    </source>
</reference>
<gene>
    <name evidence="1" type="ORF">DFR44_12224</name>
</gene>
<comment type="caution">
    <text evidence="1">The sequence shown here is derived from an EMBL/GenBank/DDBJ whole genome shotgun (WGS) entry which is preliminary data.</text>
</comment>
<organism evidence="1 2">
    <name type="scientific">Hydromonas duriensis</name>
    <dbReference type="NCBI Taxonomy" id="1527608"/>
    <lineage>
        <taxon>Bacteria</taxon>
        <taxon>Pseudomonadati</taxon>
        <taxon>Pseudomonadota</taxon>
        <taxon>Betaproteobacteria</taxon>
        <taxon>Burkholderiales</taxon>
        <taxon>Burkholderiaceae</taxon>
        <taxon>Hydromonas</taxon>
    </lineage>
</organism>
<name>A0A4V3DJK0_9BURK</name>
<dbReference type="Proteomes" id="UP000294480">
    <property type="component" value="Unassembled WGS sequence"/>
</dbReference>
<proteinExistence type="predicted"/>